<dbReference type="EMBL" id="FOLH01000003">
    <property type="protein sequence ID" value="SFC20270.1"/>
    <property type="molecule type" value="Genomic_DNA"/>
</dbReference>
<keyword evidence="2" id="KW-1185">Reference proteome</keyword>
<dbReference type="Proteomes" id="UP000199058">
    <property type="component" value="Unassembled WGS sequence"/>
</dbReference>
<proteinExistence type="predicted"/>
<organism evidence="1 2">
    <name type="scientific">Marinospirillum celere</name>
    <dbReference type="NCBI Taxonomy" id="1122252"/>
    <lineage>
        <taxon>Bacteria</taxon>
        <taxon>Pseudomonadati</taxon>
        <taxon>Pseudomonadota</taxon>
        <taxon>Gammaproteobacteria</taxon>
        <taxon>Oceanospirillales</taxon>
        <taxon>Oceanospirillaceae</taxon>
        <taxon>Marinospirillum</taxon>
    </lineage>
</organism>
<dbReference type="OrthoDB" id="6120290at2"/>
<reference evidence="1 2" key="1">
    <citation type="submission" date="2016-10" db="EMBL/GenBank/DDBJ databases">
        <authorList>
            <person name="de Groot N.N."/>
        </authorList>
    </citation>
    <scope>NUCLEOTIDE SEQUENCE [LARGE SCALE GENOMIC DNA]</scope>
    <source>
        <strain evidence="1 2">DSM 18438</strain>
    </source>
</reference>
<sequence>MSATIDTEHIASSLKNFADKYLELLSDIRSGLEKEKQSEKFKQDIQKLSNIIAALEAEKFEKAAELLAESQLDRLFYLHYRDNIKLHTDVNSLRTRYINLGLQEPDRMHYL</sequence>
<dbReference type="AlphaFoldDB" id="A0A1I1HGM9"/>
<protein>
    <submittedName>
        <fullName evidence="1">Uncharacterized protein</fullName>
    </submittedName>
</protein>
<gene>
    <name evidence="1" type="ORF">SAMN05660443_1869</name>
</gene>
<name>A0A1I1HGM9_9GAMM</name>
<accession>A0A1I1HGM9</accession>
<dbReference type="RefSeq" id="WP_091962461.1">
    <property type="nucleotide sequence ID" value="NZ_FOLH01000003.1"/>
</dbReference>
<evidence type="ECO:0000313" key="1">
    <source>
        <dbReference type="EMBL" id="SFC20270.1"/>
    </source>
</evidence>
<evidence type="ECO:0000313" key="2">
    <source>
        <dbReference type="Proteomes" id="UP000199058"/>
    </source>
</evidence>
<dbReference type="STRING" id="1122252.SAMN05660443_1869"/>